<dbReference type="GO" id="GO:0016887">
    <property type="term" value="F:ATP hydrolysis activity"/>
    <property type="evidence" value="ECO:0007669"/>
    <property type="project" value="TreeGrafter"/>
</dbReference>
<evidence type="ECO:0000256" key="2">
    <source>
        <dbReference type="ARBA" id="ARBA00022741"/>
    </source>
</evidence>
<proteinExistence type="inferred from homology"/>
<dbReference type="FunFam" id="3.30.450.90:FF:000001">
    <property type="entry name" value="Type II secretion system ATPase GspE"/>
    <property type="match status" value="1"/>
</dbReference>
<dbReference type="STRING" id="1802595.A2134_01385"/>
<dbReference type="PANTHER" id="PTHR30258">
    <property type="entry name" value="TYPE II SECRETION SYSTEM PROTEIN GSPE-RELATED"/>
    <property type="match status" value="1"/>
</dbReference>
<accession>A0A1G1WCK6</accession>
<dbReference type="InterPro" id="IPR001482">
    <property type="entry name" value="T2SS/T4SS_dom"/>
</dbReference>
<keyword evidence="2" id="KW-0547">Nucleotide-binding</keyword>
<dbReference type="SUPFAM" id="SSF160246">
    <property type="entry name" value="EspE N-terminal domain-like"/>
    <property type="match status" value="1"/>
</dbReference>
<sequence length="590" mass="64242">MQTTTDKGIEDILFDQGKIPQDKLSVVKMEAINTGKPVEDILLEYKFVSIEDIAAAKGALLNIPFIDLTGKAINPEVLQKIPEPVARRYTLIPFEYNKETSSLSVAMSDPLDLQVVEFIEKKSGSQIKPYISTVDNINSAIAEQYSKSLSADISAAVAEASVGTVEAKSELKDLNKAEEIIKEAPVAKIVSTLLEYAMKAGASDIHIEALDDRTRVRYRIDGILQERLVLPKKVHESVVARIKILSNLKIDEKRIPQDGRFSFKLEDDVVDLRISTLPTVHGEKVVMRLLPKAAAAPTLSDLGLRGTALRVFEEAITRPNGIILITGPTGSGKTTTLFAALSKINSSKVNIVTLEDPVEYQIPGVNQVQINPTAGLTFASGLRSFLRQDPNIIMVGEVRDSETAGLAIQAALTGHLVFSTLHTNSSAGALPRLLDMGAETFLLASSMTAVAAQRVVRRICPDCKTEYDPPEPLVEDIKAVLGTLHHVGAKVLSKEEEKDFTSVEKAKKFKLFKGKGCDKCGDSGYKGRIAVFEVLPVTDKIGKLILERQPSSVIEKTAIENGMITMKQDGYLKAVEGITTIEEVLRAAQD</sequence>
<dbReference type="InterPro" id="IPR003593">
    <property type="entry name" value="AAA+_ATPase"/>
</dbReference>
<dbReference type="Pfam" id="PF00437">
    <property type="entry name" value="T2SSE"/>
    <property type="match status" value="1"/>
</dbReference>
<dbReference type="Proteomes" id="UP000178162">
    <property type="component" value="Unassembled WGS sequence"/>
</dbReference>
<dbReference type="SMART" id="SM00382">
    <property type="entry name" value="AAA"/>
    <property type="match status" value="1"/>
</dbReference>
<organism evidence="5 6">
    <name type="scientific">Candidatus Woykebacteria bacterium RBG_16_39_9b</name>
    <dbReference type="NCBI Taxonomy" id="1802595"/>
    <lineage>
        <taxon>Bacteria</taxon>
        <taxon>Candidatus Woykeibacteriota</taxon>
    </lineage>
</organism>
<dbReference type="GO" id="GO:0005524">
    <property type="term" value="F:ATP binding"/>
    <property type="evidence" value="ECO:0007669"/>
    <property type="project" value="UniProtKB-KW"/>
</dbReference>
<evidence type="ECO:0000256" key="1">
    <source>
        <dbReference type="ARBA" id="ARBA00006611"/>
    </source>
</evidence>
<dbReference type="FunFam" id="3.40.50.300:FF:000398">
    <property type="entry name" value="Type IV pilus assembly ATPase PilB"/>
    <property type="match status" value="1"/>
</dbReference>
<reference evidence="5 6" key="1">
    <citation type="journal article" date="2016" name="Nat. Commun.">
        <title>Thousands of microbial genomes shed light on interconnected biogeochemical processes in an aquifer system.</title>
        <authorList>
            <person name="Anantharaman K."/>
            <person name="Brown C.T."/>
            <person name="Hug L.A."/>
            <person name="Sharon I."/>
            <person name="Castelle C.J."/>
            <person name="Probst A.J."/>
            <person name="Thomas B.C."/>
            <person name="Singh A."/>
            <person name="Wilkins M.J."/>
            <person name="Karaoz U."/>
            <person name="Brodie E.L."/>
            <person name="Williams K.H."/>
            <person name="Hubbard S.S."/>
            <person name="Banfield J.F."/>
        </authorList>
    </citation>
    <scope>NUCLEOTIDE SEQUENCE [LARGE SCALE GENOMIC DNA]</scope>
</reference>
<dbReference type="Gene3D" id="3.30.300.160">
    <property type="entry name" value="Type II secretion system, protein E, N-terminal domain"/>
    <property type="match status" value="1"/>
</dbReference>
<comment type="caution">
    <text evidence="5">The sequence shown here is derived from an EMBL/GenBank/DDBJ whole genome shotgun (WGS) entry which is preliminary data.</text>
</comment>
<dbReference type="Gene3D" id="3.40.50.300">
    <property type="entry name" value="P-loop containing nucleotide triphosphate hydrolases"/>
    <property type="match status" value="1"/>
</dbReference>
<evidence type="ECO:0000259" key="4">
    <source>
        <dbReference type="SMART" id="SM00382"/>
    </source>
</evidence>
<evidence type="ECO:0000256" key="3">
    <source>
        <dbReference type="ARBA" id="ARBA00022840"/>
    </source>
</evidence>
<evidence type="ECO:0000313" key="6">
    <source>
        <dbReference type="Proteomes" id="UP000178162"/>
    </source>
</evidence>
<comment type="similarity">
    <text evidence="1">Belongs to the GSP E family.</text>
</comment>
<dbReference type="PANTHER" id="PTHR30258:SF1">
    <property type="entry name" value="PROTEIN TRANSPORT PROTEIN HOFB HOMOLOG"/>
    <property type="match status" value="1"/>
</dbReference>
<dbReference type="InterPro" id="IPR007831">
    <property type="entry name" value="T2SS_GspE_N"/>
</dbReference>
<dbReference type="SUPFAM" id="SSF52540">
    <property type="entry name" value="P-loop containing nucleoside triphosphate hydrolases"/>
    <property type="match status" value="1"/>
</dbReference>
<evidence type="ECO:0000313" key="5">
    <source>
        <dbReference type="EMBL" id="OGY25432.1"/>
    </source>
</evidence>
<dbReference type="GO" id="GO:0005886">
    <property type="term" value="C:plasma membrane"/>
    <property type="evidence" value="ECO:0007669"/>
    <property type="project" value="TreeGrafter"/>
</dbReference>
<dbReference type="Pfam" id="PF05157">
    <property type="entry name" value="MshEN"/>
    <property type="match status" value="1"/>
</dbReference>
<keyword evidence="3" id="KW-0067">ATP-binding</keyword>
<dbReference type="CDD" id="cd01129">
    <property type="entry name" value="PulE-GspE-like"/>
    <property type="match status" value="1"/>
</dbReference>
<dbReference type="InterPro" id="IPR027417">
    <property type="entry name" value="P-loop_NTPase"/>
</dbReference>
<protein>
    <recommendedName>
        <fullName evidence="4">AAA+ ATPase domain-containing protein</fullName>
    </recommendedName>
</protein>
<feature type="domain" description="AAA+ ATPase" evidence="4">
    <location>
        <begin position="319"/>
        <end position="471"/>
    </location>
</feature>
<dbReference type="AlphaFoldDB" id="A0A1G1WCK6"/>
<dbReference type="InterPro" id="IPR037257">
    <property type="entry name" value="T2SS_E_N_sf"/>
</dbReference>
<name>A0A1G1WCK6_9BACT</name>
<dbReference type="Gene3D" id="3.30.450.90">
    <property type="match status" value="1"/>
</dbReference>
<gene>
    <name evidence="5" type="ORF">A2134_01385</name>
</gene>
<dbReference type="EMBL" id="MHCR01000015">
    <property type="protein sequence ID" value="OGY25432.1"/>
    <property type="molecule type" value="Genomic_DNA"/>
</dbReference>